<dbReference type="AlphaFoldDB" id="A0A9D1K373"/>
<comment type="caution">
    <text evidence="3">The sequence shown here is derived from an EMBL/GenBank/DDBJ whole genome shotgun (WGS) entry which is preliminary data.</text>
</comment>
<dbReference type="PANTHER" id="PTHR30486">
    <property type="entry name" value="TWITCHING MOTILITY PROTEIN PILT"/>
    <property type="match status" value="1"/>
</dbReference>
<feature type="domain" description="AAA+ ATPase" evidence="2">
    <location>
        <begin position="127"/>
        <end position="262"/>
    </location>
</feature>
<dbReference type="Pfam" id="PF00437">
    <property type="entry name" value="T2SSE"/>
    <property type="match status" value="1"/>
</dbReference>
<dbReference type="CDD" id="cd01131">
    <property type="entry name" value="PilT"/>
    <property type="match status" value="1"/>
</dbReference>
<reference evidence="3" key="2">
    <citation type="journal article" date="2021" name="PeerJ">
        <title>Extensive microbial diversity within the chicken gut microbiome revealed by metagenomics and culture.</title>
        <authorList>
            <person name="Gilroy R."/>
            <person name="Ravi A."/>
            <person name="Getino M."/>
            <person name="Pursley I."/>
            <person name="Horton D.L."/>
            <person name="Alikhan N.F."/>
            <person name="Baker D."/>
            <person name="Gharbi K."/>
            <person name="Hall N."/>
            <person name="Watson M."/>
            <person name="Adriaenssens E.M."/>
            <person name="Foster-Nyarko E."/>
            <person name="Jarju S."/>
            <person name="Secka A."/>
            <person name="Antonio M."/>
            <person name="Oren A."/>
            <person name="Chaudhuri R.R."/>
            <person name="La Ragione R."/>
            <person name="Hildebrand F."/>
            <person name="Pallen M.J."/>
        </authorList>
    </citation>
    <scope>NUCLEOTIDE SEQUENCE</scope>
    <source>
        <strain evidence="3">CHK152-2994</strain>
    </source>
</reference>
<dbReference type="Gene3D" id="3.30.450.90">
    <property type="match status" value="1"/>
</dbReference>
<dbReference type="SUPFAM" id="SSF52540">
    <property type="entry name" value="P-loop containing nucleoside triphosphate hydrolases"/>
    <property type="match status" value="1"/>
</dbReference>
<dbReference type="InterPro" id="IPR050921">
    <property type="entry name" value="T4SS_GSP_E_ATPase"/>
</dbReference>
<reference evidence="3" key="1">
    <citation type="submission" date="2020-10" db="EMBL/GenBank/DDBJ databases">
        <authorList>
            <person name="Gilroy R."/>
        </authorList>
    </citation>
    <scope>NUCLEOTIDE SEQUENCE</scope>
    <source>
        <strain evidence="3">CHK152-2994</strain>
    </source>
</reference>
<dbReference type="InterPro" id="IPR003593">
    <property type="entry name" value="AAA+_ATPase"/>
</dbReference>
<gene>
    <name evidence="3" type="ORF">IAD41_02430</name>
</gene>
<dbReference type="SMART" id="SM00382">
    <property type="entry name" value="AAA"/>
    <property type="match status" value="1"/>
</dbReference>
<comment type="similarity">
    <text evidence="1">Belongs to the GSP E family.</text>
</comment>
<dbReference type="Proteomes" id="UP000824139">
    <property type="component" value="Unassembled WGS sequence"/>
</dbReference>
<dbReference type="InterPro" id="IPR006321">
    <property type="entry name" value="PilT/PilU"/>
</dbReference>
<organism evidence="3 4">
    <name type="scientific">Candidatus Scatenecus faecavium</name>
    <dbReference type="NCBI Taxonomy" id="2840915"/>
    <lineage>
        <taxon>Bacteria</taxon>
        <taxon>Candidatus Scatenecus</taxon>
    </lineage>
</organism>
<dbReference type="GO" id="GO:0016887">
    <property type="term" value="F:ATP hydrolysis activity"/>
    <property type="evidence" value="ECO:0007669"/>
    <property type="project" value="InterPro"/>
</dbReference>
<dbReference type="InterPro" id="IPR001482">
    <property type="entry name" value="T2SS/T4SS_dom"/>
</dbReference>
<accession>A0A9D1K373</accession>
<dbReference type="EMBL" id="DVJO01000051">
    <property type="protein sequence ID" value="HIS82447.1"/>
    <property type="molecule type" value="Genomic_DNA"/>
</dbReference>
<dbReference type="InterPro" id="IPR027417">
    <property type="entry name" value="P-loop_NTPase"/>
</dbReference>
<dbReference type="NCBIfam" id="TIGR01420">
    <property type="entry name" value="pilT_fam"/>
    <property type="match status" value="1"/>
</dbReference>
<sequence length="369" mass="41473">MESSFDIVAFLERAVAIGASDIHLAVNEYPAIRKDGKIIKINMPMLTETDIDEALSAILPASVNNNHLDSVYDLDFAYEILGCSRFRVNLSRQLGRYSLVIRTIPYEIKNVAELHLPKAIEQFSNQNNGLVLITGPTGSGKSTTIAALIDYINLNYPKHIITIEDPVEFIFSNRKSIVSQRQIGIDTPSFPDGIKYALRQDPDVIFIGEIRDRETIVSALKAAETGHLVFATIHTNDAVQTVNRIVNMFEPSDRQFVRAQIAQILRGTISQRLVPLQDSMGRRPACELLVVTSTVKDFIEKDKLEEVYDLVKKGSFNNMITMNMSLYSLYTEGFVTEETALEYSDDKNELRQMFRGVFQGTAPGNRDKQ</sequence>
<proteinExistence type="inferred from homology"/>
<evidence type="ECO:0000313" key="4">
    <source>
        <dbReference type="Proteomes" id="UP000824139"/>
    </source>
</evidence>
<dbReference type="Gene3D" id="3.40.50.300">
    <property type="entry name" value="P-loop containing nucleotide triphosphate hydrolases"/>
    <property type="match status" value="1"/>
</dbReference>
<name>A0A9D1K373_9BACT</name>
<evidence type="ECO:0000313" key="3">
    <source>
        <dbReference type="EMBL" id="HIS82447.1"/>
    </source>
</evidence>
<protein>
    <submittedName>
        <fullName evidence="3">PilT/PilU family type 4a pilus ATPase</fullName>
    </submittedName>
</protein>
<dbReference type="GO" id="GO:0005524">
    <property type="term" value="F:ATP binding"/>
    <property type="evidence" value="ECO:0007669"/>
    <property type="project" value="InterPro"/>
</dbReference>
<evidence type="ECO:0000259" key="2">
    <source>
        <dbReference type="SMART" id="SM00382"/>
    </source>
</evidence>
<evidence type="ECO:0000256" key="1">
    <source>
        <dbReference type="ARBA" id="ARBA00006611"/>
    </source>
</evidence>